<dbReference type="SUPFAM" id="SSF50370">
    <property type="entry name" value="Ricin B-like lectins"/>
    <property type="match status" value="1"/>
</dbReference>
<keyword evidence="3" id="KW-1185">Reference proteome</keyword>
<accession>A0A9P8XU48</accession>
<dbReference type="InterPro" id="IPR035992">
    <property type="entry name" value="Ricin_B-like_lectins"/>
</dbReference>
<proteinExistence type="predicted"/>
<protein>
    <submittedName>
        <fullName evidence="2">Ricin B lectin domain-containing protein</fullName>
    </submittedName>
</protein>
<dbReference type="PROSITE" id="PS50231">
    <property type="entry name" value="RICIN_B_LECTIN"/>
    <property type="match status" value="1"/>
</dbReference>
<evidence type="ECO:0000259" key="1">
    <source>
        <dbReference type="Pfam" id="PF14200"/>
    </source>
</evidence>
<comment type="caution">
    <text evidence="2">The sequence shown here is derived from an EMBL/GenBank/DDBJ whole genome shotgun (WGS) entry which is preliminary data.</text>
</comment>
<sequence>MPQFKDGSVLAFINYGSGTCLDLTASDPKSGNPVIGYNYNATSNQHWKLVKVPYSGAKVWPVYFLINQATGTALDLYNGGQENGTQITGWANGPASKTNPHQLWRLVTADANSDVVMIQNIGTGTYVDLYLGGSQNSTKITGWAGNLAEENTHQLWKVKVISN</sequence>
<dbReference type="Gene3D" id="2.80.10.50">
    <property type="match status" value="3"/>
</dbReference>
<dbReference type="EMBL" id="JAGTJQ010000013">
    <property type="protein sequence ID" value="KAH7014616.1"/>
    <property type="molecule type" value="Genomic_DNA"/>
</dbReference>
<dbReference type="Pfam" id="PF14200">
    <property type="entry name" value="RicinB_lectin_2"/>
    <property type="match status" value="2"/>
</dbReference>
<evidence type="ECO:0000313" key="3">
    <source>
        <dbReference type="Proteomes" id="UP000756346"/>
    </source>
</evidence>
<organism evidence="2 3">
    <name type="scientific">Microdochium trichocladiopsis</name>
    <dbReference type="NCBI Taxonomy" id="1682393"/>
    <lineage>
        <taxon>Eukaryota</taxon>
        <taxon>Fungi</taxon>
        <taxon>Dikarya</taxon>
        <taxon>Ascomycota</taxon>
        <taxon>Pezizomycotina</taxon>
        <taxon>Sordariomycetes</taxon>
        <taxon>Xylariomycetidae</taxon>
        <taxon>Xylariales</taxon>
        <taxon>Microdochiaceae</taxon>
        <taxon>Microdochium</taxon>
    </lineage>
</organism>
<dbReference type="InterPro" id="IPR000772">
    <property type="entry name" value="Ricin_B_lectin"/>
</dbReference>
<dbReference type="Proteomes" id="UP000756346">
    <property type="component" value="Unassembled WGS sequence"/>
</dbReference>
<dbReference type="GeneID" id="70191162"/>
<name>A0A9P8XU48_9PEZI</name>
<evidence type="ECO:0000313" key="2">
    <source>
        <dbReference type="EMBL" id="KAH7014616.1"/>
    </source>
</evidence>
<dbReference type="OrthoDB" id="2131701at2759"/>
<gene>
    <name evidence="2" type="ORF">B0I36DRAFT_398464</name>
</gene>
<dbReference type="AlphaFoldDB" id="A0A9P8XU48"/>
<reference evidence="2" key="1">
    <citation type="journal article" date="2021" name="Nat. Commun.">
        <title>Genetic determinants of endophytism in the Arabidopsis root mycobiome.</title>
        <authorList>
            <person name="Mesny F."/>
            <person name="Miyauchi S."/>
            <person name="Thiergart T."/>
            <person name="Pickel B."/>
            <person name="Atanasova L."/>
            <person name="Karlsson M."/>
            <person name="Huettel B."/>
            <person name="Barry K.W."/>
            <person name="Haridas S."/>
            <person name="Chen C."/>
            <person name="Bauer D."/>
            <person name="Andreopoulos W."/>
            <person name="Pangilinan J."/>
            <person name="LaButti K."/>
            <person name="Riley R."/>
            <person name="Lipzen A."/>
            <person name="Clum A."/>
            <person name="Drula E."/>
            <person name="Henrissat B."/>
            <person name="Kohler A."/>
            <person name="Grigoriev I.V."/>
            <person name="Martin F.M."/>
            <person name="Hacquard S."/>
        </authorList>
    </citation>
    <scope>NUCLEOTIDE SEQUENCE</scope>
    <source>
        <strain evidence="2">MPI-CAGE-CH-0230</strain>
    </source>
</reference>
<feature type="domain" description="Ricin B lectin" evidence="1">
    <location>
        <begin position="9"/>
        <end position="90"/>
    </location>
</feature>
<feature type="domain" description="Ricin B lectin" evidence="1">
    <location>
        <begin position="101"/>
        <end position="159"/>
    </location>
</feature>
<dbReference type="RefSeq" id="XP_046005583.1">
    <property type="nucleotide sequence ID" value="XM_046161616.1"/>
</dbReference>